<reference evidence="17" key="1">
    <citation type="submission" date="2022-11" db="EMBL/GenBank/DDBJ databases">
        <title>Parathalassolutuus dongxingensis gen. nov., sp. nov., a novel member of family Oceanospirillaceae isolated from a coastal shrimp pond in Guangxi, China.</title>
        <authorList>
            <person name="Chen H."/>
        </authorList>
    </citation>
    <scope>NUCLEOTIDE SEQUENCE</scope>
    <source>
        <strain evidence="17">G-43</strain>
    </source>
</reference>
<feature type="modified residue" description="4-aspartylphosphate" evidence="12">
    <location>
        <position position="539"/>
    </location>
</feature>
<keyword evidence="9" id="KW-0902">Two-component regulatory system</keyword>
<gene>
    <name evidence="17" type="ORF">OUO13_19825</name>
</gene>
<dbReference type="SMART" id="SM00388">
    <property type="entry name" value="HisKA"/>
    <property type="match status" value="1"/>
</dbReference>
<proteinExistence type="predicted"/>
<dbReference type="SUPFAM" id="SSF55874">
    <property type="entry name" value="ATPase domain of HSP90 chaperone/DNA topoisomerase II/histidine kinase"/>
    <property type="match status" value="1"/>
</dbReference>
<dbReference type="CDD" id="cd06225">
    <property type="entry name" value="HAMP"/>
    <property type="match status" value="1"/>
</dbReference>
<dbReference type="PROSITE" id="PS50110">
    <property type="entry name" value="RESPONSE_REGULATORY"/>
    <property type="match status" value="1"/>
</dbReference>
<dbReference type="Gene3D" id="1.10.287.130">
    <property type="match status" value="1"/>
</dbReference>
<organism evidence="17 18">
    <name type="scientific">Parathalassolituus penaei</name>
    <dbReference type="NCBI Taxonomy" id="2997323"/>
    <lineage>
        <taxon>Bacteria</taxon>
        <taxon>Pseudomonadati</taxon>
        <taxon>Pseudomonadota</taxon>
        <taxon>Gammaproteobacteria</taxon>
        <taxon>Oceanospirillales</taxon>
        <taxon>Oceanospirillaceae</taxon>
        <taxon>Parathalassolituus</taxon>
    </lineage>
</organism>
<dbReference type="InterPro" id="IPR001789">
    <property type="entry name" value="Sig_transdc_resp-reg_receiver"/>
</dbReference>
<dbReference type="CDD" id="cd16922">
    <property type="entry name" value="HATPase_EvgS-ArcB-TorS-like"/>
    <property type="match status" value="1"/>
</dbReference>
<dbReference type="PRINTS" id="PR00344">
    <property type="entry name" value="BCTRLSENSOR"/>
</dbReference>
<dbReference type="Gene3D" id="3.30.565.10">
    <property type="entry name" value="Histidine kinase-like ATPase, C-terminal domain"/>
    <property type="match status" value="1"/>
</dbReference>
<dbReference type="SMART" id="SM00448">
    <property type="entry name" value="REC"/>
    <property type="match status" value="1"/>
</dbReference>
<dbReference type="AlphaFoldDB" id="A0A9X3EHT5"/>
<feature type="domain" description="Response regulatory" evidence="15">
    <location>
        <begin position="486"/>
        <end position="609"/>
    </location>
</feature>
<keyword evidence="6" id="KW-0547">Nucleotide-binding</keyword>
<evidence type="ECO:0000256" key="13">
    <source>
        <dbReference type="SAM" id="Phobius"/>
    </source>
</evidence>
<keyword evidence="13" id="KW-0812">Transmembrane</keyword>
<dbReference type="GO" id="GO:0000155">
    <property type="term" value="F:phosphorelay sensor kinase activity"/>
    <property type="evidence" value="ECO:0007669"/>
    <property type="project" value="InterPro"/>
</dbReference>
<evidence type="ECO:0000256" key="4">
    <source>
        <dbReference type="ARBA" id="ARBA00022553"/>
    </source>
</evidence>
<dbReference type="InterPro" id="IPR004358">
    <property type="entry name" value="Sig_transdc_His_kin-like_C"/>
</dbReference>
<dbReference type="PANTHER" id="PTHR45339:SF1">
    <property type="entry name" value="HYBRID SIGNAL TRANSDUCTION HISTIDINE KINASE J"/>
    <property type="match status" value="1"/>
</dbReference>
<dbReference type="EC" id="2.7.13.3" evidence="3"/>
<evidence type="ECO:0000256" key="3">
    <source>
        <dbReference type="ARBA" id="ARBA00012438"/>
    </source>
</evidence>
<dbReference type="EMBL" id="JAPNOA010000059">
    <property type="protein sequence ID" value="MCY0967436.1"/>
    <property type="molecule type" value="Genomic_DNA"/>
</dbReference>
<evidence type="ECO:0000256" key="5">
    <source>
        <dbReference type="ARBA" id="ARBA00022679"/>
    </source>
</evidence>
<dbReference type="RefSeq" id="WP_283175633.1">
    <property type="nucleotide sequence ID" value="NZ_JAPNOA010000059.1"/>
</dbReference>
<dbReference type="PROSITE" id="PS50885">
    <property type="entry name" value="HAMP"/>
    <property type="match status" value="1"/>
</dbReference>
<evidence type="ECO:0000259" key="15">
    <source>
        <dbReference type="PROSITE" id="PS50110"/>
    </source>
</evidence>
<evidence type="ECO:0000313" key="18">
    <source>
        <dbReference type="Proteomes" id="UP001150830"/>
    </source>
</evidence>
<evidence type="ECO:0000256" key="6">
    <source>
        <dbReference type="ARBA" id="ARBA00022741"/>
    </source>
</evidence>
<evidence type="ECO:0000256" key="12">
    <source>
        <dbReference type="PROSITE-ProRule" id="PRU00169"/>
    </source>
</evidence>
<feature type="domain" description="HAMP" evidence="16">
    <location>
        <begin position="168"/>
        <end position="220"/>
    </location>
</feature>
<keyword evidence="13" id="KW-0472">Membrane</keyword>
<dbReference type="PROSITE" id="PS50109">
    <property type="entry name" value="HIS_KIN"/>
    <property type="match status" value="1"/>
</dbReference>
<dbReference type="Pfam" id="PF00512">
    <property type="entry name" value="HisKA"/>
    <property type="match status" value="1"/>
</dbReference>
<dbReference type="SUPFAM" id="SSF158472">
    <property type="entry name" value="HAMP domain-like"/>
    <property type="match status" value="1"/>
</dbReference>
<dbReference type="SMART" id="SM00304">
    <property type="entry name" value="HAMP"/>
    <property type="match status" value="1"/>
</dbReference>
<comment type="subcellular location">
    <subcellularLocation>
        <location evidence="2">Membrane</location>
    </subcellularLocation>
</comment>
<keyword evidence="4 12" id="KW-0597">Phosphoprotein</keyword>
<keyword evidence="8 17" id="KW-0067">ATP-binding</keyword>
<evidence type="ECO:0000259" key="16">
    <source>
        <dbReference type="PROSITE" id="PS50885"/>
    </source>
</evidence>
<dbReference type="FunFam" id="1.10.287.130:FF:000002">
    <property type="entry name" value="Two-component osmosensing histidine kinase"/>
    <property type="match status" value="1"/>
</dbReference>
<feature type="domain" description="Histidine kinase" evidence="14">
    <location>
        <begin position="242"/>
        <end position="463"/>
    </location>
</feature>
<dbReference type="Proteomes" id="UP001150830">
    <property type="component" value="Unassembled WGS sequence"/>
</dbReference>
<dbReference type="PANTHER" id="PTHR45339">
    <property type="entry name" value="HYBRID SIGNAL TRANSDUCTION HISTIDINE KINASE J"/>
    <property type="match status" value="1"/>
</dbReference>
<keyword evidence="18" id="KW-1185">Reference proteome</keyword>
<dbReference type="CDD" id="cd17546">
    <property type="entry name" value="REC_hyHK_CKI1_RcsC-like"/>
    <property type="match status" value="1"/>
</dbReference>
<dbReference type="Pfam" id="PF00072">
    <property type="entry name" value="Response_reg"/>
    <property type="match status" value="1"/>
</dbReference>
<dbReference type="Pfam" id="PF02518">
    <property type="entry name" value="HATPase_c"/>
    <property type="match status" value="1"/>
</dbReference>
<dbReference type="InterPro" id="IPR005467">
    <property type="entry name" value="His_kinase_dom"/>
</dbReference>
<keyword evidence="5" id="KW-0808">Transferase</keyword>
<comment type="caution">
    <text evidence="17">The sequence shown here is derived from an EMBL/GenBank/DDBJ whole genome shotgun (WGS) entry which is preliminary data.</text>
</comment>
<evidence type="ECO:0000259" key="14">
    <source>
        <dbReference type="PROSITE" id="PS50109"/>
    </source>
</evidence>
<dbReference type="SUPFAM" id="SSF47384">
    <property type="entry name" value="Homodimeric domain of signal transducing histidine kinase"/>
    <property type="match status" value="1"/>
</dbReference>
<dbReference type="InterPro" id="IPR003661">
    <property type="entry name" value="HisK_dim/P_dom"/>
</dbReference>
<dbReference type="InterPro" id="IPR003594">
    <property type="entry name" value="HATPase_dom"/>
</dbReference>
<keyword evidence="7" id="KW-0418">Kinase</keyword>
<dbReference type="InterPro" id="IPR036890">
    <property type="entry name" value="HATPase_C_sf"/>
</dbReference>
<evidence type="ECO:0000256" key="2">
    <source>
        <dbReference type="ARBA" id="ARBA00004370"/>
    </source>
</evidence>
<dbReference type="FunFam" id="3.30.565.10:FF:000010">
    <property type="entry name" value="Sensor histidine kinase RcsC"/>
    <property type="match status" value="1"/>
</dbReference>
<comment type="catalytic activity">
    <reaction evidence="1">
        <text>ATP + protein L-histidine = ADP + protein N-phospho-L-histidine.</text>
        <dbReference type="EC" id="2.7.13.3"/>
    </reaction>
</comment>
<evidence type="ECO:0000256" key="11">
    <source>
        <dbReference type="ARBA" id="ARBA00068150"/>
    </source>
</evidence>
<evidence type="ECO:0000256" key="9">
    <source>
        <dbReference type="ARBA" id="ARBA00023012"/>
    </source>
</evidence>
<comment type="subunit">
    <text evidence="10">At low DSF concentrations, interacts with RpfF.</text>
</comment>
<sequence length="615" mass="68084">MTGRSLFFRFLSPLLVLLLVALVYAHEIWTPALVRQTMQNAEVEIHNSLAIVAEGLVPMLIQEDLSNIYDTLDQILANNPNWDNIALYNAEGLSLYPLDELPAPEPGSHLRMYSQAISAGSIPVGRLDLHYNESASLTSIHAQADAIYHTLVALIVLVMLATAFLFYTLVATPIRRLTVAVDALSRGDFDYPLPITGKHEIGHLAERFAFMRNQLQTEKQNLQKAIQVAEQASKAKGEFLANMSHEIRTPMHGVVGMLQLLLDNPLDDEQRERAMLAQSSARSLITIINDILDFSKIEAGKLVMEDIDFDLVSLLTEIYRQQKPQTEAKALRLTIDLSRIQLRFLRGDPHRIRQILNNLCSNAIKFTNEGEVHIDAITRLLNSGEVELCCSVTDTGIGIPAERQAMIFDSFSQADASTTRQYGGTGLGLTIARQLCELMGGSISLQSASGSGTRMDIRLLLNMGSSVSSPDTTTNQTTQKPVGACHVLLVEDNQVNQVIACALLKQLQCSVKVARNGIHALELLQASPPDQIYEMILMDCQMPIMDGYDTTHRIRSGEAGEHYVHVPIIAMTANSMKGDMEKCLAAGMDDYLSKPLNLDLFRKTIQLWHMKATHS</sequence>
<name>A0A9X3EHT5_9GAMM</name>
<keyword evidence="13" id="KW-1133">Transmembrane helix</keyword>
<dbReference type="Pfam" id="PF00672">
    <property type="entry name" value="HAMP"/>
    <property type="match status" value="1"/>
</dbReference>
<dbReference type="InterPro" id="IPR003660">
    <property type="entry name" value="HAMP_dom"/>
</dbReference>
<feature type="transmembrane region" description="Helical" evidence="13">
    <location>
        <begin position="146"/>
        <end position="167"/>
    </location>
</feature>
<dbReference type="CDD" id="cd00082">
    <property type="entry name" value="HisKA"/>
    <property type="match status" value="1"/>
</dbReference>
<dbReference type="Gene3D" id="3.40.50.2300">
    <property type="match status" value="1"/>
</dbReference>
<dbReference type="GO" id="GO:0005524">
    <property type="term" value="F:ATP binding"/>
    <property type="evidence" value="ECO:0007669"/>
    <property type="project" value="UniProtKB-KW"/>
</dbReference>
<evidence type="ECO:0000256" key="8">
    <source>
        <dbReference type="ARBA" id="ARBA00022840"/>
    </source>
</evidence>
<evidence type="ECO:0000256" key="1">
    <source>
        <dbReference type="ARBA" id="ARBA00000085"/>
    </source>
</evidence>
<dbReference type="SUPFAM" id="SSF52172">
    <property type="entry name" value="CheY-like"/>
    <property type="match status" value="1"/>
</dbReference>
<dbReference type="InterPro" id="IPR011006">
    <property type="entry name" value="CheY-like_superfamily"/>
</dbReference>
<dbReference type="SMART" id="SM00387">
    <property type="entry name" value="HATPase_c"/>
    <property type="match status" value="1"/>
</dbReference>
<evidence type="ECO:0000256" key="10">
    <source>
        <dbReference type="ARBA" id="ARBA00064003"/>
    </source>
</evidence>
<dbReference type="InterPro" id="IPR036097">
    <property type="entry name" value="HisK_dim/P_sf"/>
</dbReference>
<dbReference type="Gene3D" id="6.10.340.10">
    <property type="match status" value="1"/>
</dbReference>
<protein>
    <recommendedName>
        <fullName evidence="11">Sensory/regulatory protein RpfC</fullName>
        <ecNumber evidence="3">2.7.13.3</ecNumber>
    </recommendedName>
</protein>
<evidence type="ECO:0000313" key="17">
    <source>
        <dbReference type="EMBL" id="MCY0967436.1"/>
    </source>
</evidence>
<accession>A0A9X3EHT5</accession>
<dbReference type="GO" id="GO:0016020">
    <property type="term" value="C:membrane"/>
    <property type="evidence" value="ECO:0007669"/>
    <property type="project" value="UniProtKB-SubCell"/>
</dbReference>
<evidence type="ECO:0000256" key="7">
    <source>
        <dbReference type="ARBA" id="ARBA00022777"/>
    </source>
</evidence>